<dbReference type="GeneID" id="115034318"/>
<dbReference type="RefSeq" id="XP_029346767.1">
    <property type="nucleotide sequence ID" value="XM_029490907.1"/>
</dbReference>
<keyword evidence="3" id="KW-1185">Reference proteome</keyword>
<dbReference type="AlphaFoldDB" id="A0A8R2JUQ2"/>
<evidence type="ECO:0000313" key="2">
    <source>
        <dbReference type="EnsemblMetazoa" id="XP_029346767.1"/>
    </source>
</evidence>
<dbReference type="Proteomes" id="UP000007819">
    <property type="component" value="Chromosome A2"/>
</dbReference>
<evidence type="ECO:0000313" key="3">
    <source>
        <dbReference type="Proteomes" id="UP000007819"/>
    </source>
</evidence>
<feature type="domain" description="Dynein axonemal heavy chain 2/5/8 coiled-coil" evidence="1">
    <location>
        <begin position="1"/>
        <end position="89"/>
    </location>
</feature>
<accession>A0A8R2JUQ2</accession>
<name>A0A8R2JUQ2_ACYPI</name>
<reference evidence="2" key="2">
    <citation type="submission" date="2022-06" db="UniProtKB">
        <authorList>
            <consortium name="EnsemblMetazoa"/>
        </authorList>
    </citation>
    <scope>IDENTIFICATION</scope>
</reference>
<evidence type="ECO:0000259" key="1">
    <source>
        <dbReference type="Pfam" id="PF25007"/>
    </source>
</evidence>
<organism evidence="2 3">
    <name type="scientific">Acyrthosiphon pisum</name>
    <name type="common">Pea aphid</name>
    <dbReference type="NCBI Taxonomy" id="7029"/>
    <lineage>
        <taxon>Eukaryota</taxon>
        <taxon>Metazoa</taxon>
        <taxon>Ecdysozoa</taxon>
        <taxon>Arthropoda</taxon>
        <taxon>Hexapoda</taxon>
        <taxon>Insecta</taxon>
        <taxon>Pterygota</taxon>
        <taxon>Neoptera</taxon>
        <taxon>Paraneoptera</taxon>
        <taxon>Hemiptera</taxon>
        <taxon>Sternorrhyncha</taxon>
        <taxon>Aphidomorpha</taxon>
        <taxon>Aphidoidea</taxon>
        <taxon>Aphididae</taxon>
        <taxon>Macrosiphini</taxon>
        <taxon>Acyrthosiphon</taxon>
    </lineage>
</organism>
<protein>
    <recommendedName>
        <fullName evidence="1">Dynein axonemal heavy chain 2/5/8 coiled-coil domain-containing protein</fullName>
    </recommendedName>
</protein>
<dbReference type="KEGG" id="api:115034318"/>
<reference evidence="3" key="1">
    <citation type="submission" date="2010-06" db="EMBL/GenBank/DDBJ databases">
        <authorList>
            <person name="Jiang H."/>
            <person name="Abraham K."/>
            <person name="Ali S."/>
            <person name="Alsbrooks S.L."/>
            <person name="Anim B.N."/>
            <person name="Anosike U.S."/>
            <person name="Attaway T."/>
            <person name="Bandaranaike D.P."/>
            <person name="Battles P.K."/>
            <person name="Bell S.N."/>
            <person name="Bell A.V."/>
            <person name="Beltran B."/>
            <person name="Bickham C."/>
            <person name="Bustamante Y."/>
            <person name="Caleb T."/>
            <person name="Canada A."/>
            <person name="Cardenas V."/>
            <person name="Carter K."/>
            <person name="Chacko J."/>
            <person name="Chandrabose M.N."/>
            <person name="Chavez D."/>
            <person name="Chavez A."/>
            <person name="Chen L."/>
            <person name="Chu H.-S."/>
            <person name="Claassen K.J."/>
            <person name="Cockrell R."/>
            <person name="Collins M."/>
            <person name="Cooper J.A."/>
            <person name="Cree A."/>
            <person name="Curry S.M."/>
            <person name="Da Y."/>
            <person name="Dao M.D."/>
            <person name="Das B."/>
            <person name="Davila M.-L."/>
            <person name="Davy-Carroll L."/>
            <person name="Denson S."/>
            <person name="Dinh H."/>
            <person name="Ebong V.E."/>
            <person name="Edwards J.R."/>
            <person name="Egan A."/>
            <person name="El-Daye J."/>
            <person name="Escobedo L."/>
            <person name="Fernandez S."/>
            <person name="Fernando P.R."/>
            <person name="Flagg N."/>
            <person name="Forbes L.D."/>
            <person name="Fowler R.G."/>
            <person name="Fu Q."/>
            <person name="Gabisi R.A."/>
            <person name="Ganer J."/>
            <person name="Garbino Pronczuk A."/>
            <person name="Garcia R.M."/>
            <person name="Garner T."/>
            <person name="Garrett T.E."/>
            <person name="Gonzalez D.A."/>
            <person name="Hamid H."/>
            <person name="Hawkins E.S."/>
            <person name="Hirani K."/>
            <person name="Hogues M.E."/>
            <person name="Hollins B."/>
            <person name="Hsiao C.-H."/>
            <person name="Jabil R."/>
            <person name="James M.L."/>
            <person name="Jhangiani S.N."/>
            <person name="Johnson B."/>
            <person name="Johnson Q."/>
            <person name="Joshi V."/>
            <person name="Kalu J.B."/>
            <person name="Kam C."/>
            <person name="Kashfia A."/>
            <person name="Keebler J."/>
            <person name="Kisamo H."/>
            <person name="Kovar C.L."/>
            <person name="Lago L.A."/>
            <person name="Lai C.-Y."/>
            <person name="Laidlaw J."/>
            <person name="Lara F."/>
            <person name="Le T.-K."/>
            <person name="Lee S.L."/>
            <person name="Legall F.H."/>
            <person name="Lemon S.J."/>
            <person name="Lewis L.R."/>
            <person name="Li B."/>
            <person name="Liu Y."/>
            <person name="Liu Y.-S."/>
            <person name="Lopez J."/>
            <person name="Lozado R.J."/>
            <person name="Lu J."/>
            <person name="Madu R.C."/>
            <person name="Maheshwari M."/>
            <person name="Maheshwari R."/>
            <person name="Malloy K."/>
            <person name="Martinez E."/>
            <person name="Mathew T."/>
            <person name="Mercado I.C."/>
            <person name="Mercado C."/>
            <person name="Meyer B."/>
            <person name="Montgomery K."/>
            <person name="Morgan M.B."/>
            <person name="Munidasa M."/>
            <person name="Nazareth L.V."/>
            <person name="Nelson J."/>
            <person name="Ng B.M."/>
            <person name="Nguyen N.B."/>
            <person name="Nguyen P.Q."/>
            <person name="Nguyen T."/>
            <person name="Obregon M."/>
            <person name="Okwuonu G.O."/>
            <person name="Onwere C.G."/>
            <person name="Orozco G."/>
            <person name="Parra A."/>
            <person name="Patel S."/>
            <person name="Patil S."/>
            <person name="Perez A."/>
            <person name="Perez Y."/>
            <person name="Pham C."/>
            <person name="Primus E.L."/>
            <person name="Pu L.-L."/>
            <person name="Puazo M."/>
            <person name="Qin X."/>
            <person name="Quiroz J.B."/>
            <person name="Reese J."/>
            <person name="Richards S."/>
            <person name="Rives C.M."/>
            <person name="Robberts R."/>
            <person name="Ruiz S.J."/>
            <person name="Ruiz M.J."/>
            <person name="Santibanez J."/>
            <person name="Schneider B.W."/>
            <person name="Sisson I."/>
            <person name="Smith M."/>
            <person name="Sodergren E."/>
            <person name="Song X.-Z."/>
            <person name="Song B.B."/>
            <person name="Summersgill H."/>
            <person name="Thelus R."/>
            <person name="Thornton R.D."/>
            <person name="Trejos Z.Y."/>
            <person name="Usmani K."/>
            <person name="Vattathil S."/>
            <person name="Villasana D."/>
            <person name="Walker D.L."/>
            <person name="Wang S."/>
            <person name="Wang K."/>
            <person name="White C.S."/>
            <person name="Williams A.C."/>
            <person name="Williamson J."/>
            <person name="Wilson K."/>
            <person name="Woghiren I.O."/>
            <person name="Woodworth J.R."/>
            <person name="Worley K.C."/>
            <person name="Wright R.A."/>
            <person name="Wu W."/>
            <person name="Young L."/>
            <person name="Zhang L."/>
            <person name="Zhang J."/>
            <person name="Zhu Y."/>
            <person name="Muzny D.M."/>
            <person name="Weinstock G."/>
            <person name="Gibbs R.A."/>
        </authorList>
    </citation>
    <scope>NUCLEOTIDE SEQUENCE [LARGE SCALE GENOMIC DNA]</scope>
    <source>
        <strain evidence="3">LSR1</strain>
    </source>
</reference>
<proteinExistence type="predicted"/>
<dbReference type="Pfam" id="PF25007">
    <property type="entry name" value="DYH2-5-8_CC"/>
    <property type="match status" value="1"/>
</dbReference>
<dbReference type="InterPro" id="IPR056759">
    <property type="entry name" value="DYH2-5-8_CC"/>
</dbReference>
<sequence>MTPPKNLAEMISFVEVRNRIVLEYDNKAKEFKLISDNVKVLEINNIQITEVIQIKYGKLLQVWSTYKNTLEDAEIMLKIKQNEFMKLLKETQTNLKLKAKNLLQTFLETAPISTEWKSNGK</sequence>
<dbReference type="EnsemblMetazoa" id="XM_029490907.1">
    <property type="protein sequence ID" value="XP_029346767.1"/>
    <property type="gene ID" value="LOC115034318"/>
</dbReference>